<dbReference type="AlphaFoldDB" id="M5RR60"/>
<dbReference type="EMBL" id="ANOG01000738">
    <property type="protein sequence ID" value="EMI17867.1"/>
    <property type="molecule type" value="Genomic_DNA"/>
</dbReference>
<dbReference type="Proteomes" id="UP000011991">
    <property type="component" value="Unassembled WGS sequence"/>
</dbReference>
<gene>
    <name evidence="1" type="ORF">RMSM_05220</name>
</gene>
<accession>M5RR60</accession>
<dbReference type="PATRIC" id="fig|1265738.3.peg.5245"/>
<comment type="caution">
    <text evidence="1">The sequence shown here is derived from an EMBL/GenBank/DDBJ whole genome shotgun (WGS) entry which is preliminary data.</text>
</comment>
<protein>
    <submittedName>
        <fullName evidence="1">Uncharacterized protein</fullName>
    </submittedName>
</protein>
<evidence type="ECO:0000313" key="1">
    <source>
        <dbReference type="EMBL" id="EMI17867.1"/>
    </source>
</evidence>
<keyword evidence="2" id="KW-1185">Reference proteome</keyword>
<evidence type="ECO:0000313" key="2">
    <source>
        <dbReference type="Proteomes" id="UP000011991"/>
    </source>
</evidence>
<organism evidence="1 2">
    <name type="scientific">Rhodopirellula maiorica SM1</name>
    <dbReference type="NCBI Taxonomy" id="1265738"/>
    <lineage>
        <taxon>Bacteria</taxon>
        <taxon>Pseudomonadati</taxon>
        <taxon>Planctomycetota</taxon>
        <taxon>Planctomycetia</taxon>
        <taxon>Pirellulales</taxon>
        <taxon>Pirellulaceae</taxon>
        <taxon>Novipirellula</taxon>
    </lineage>
</organism>
<sequence>MLGKTTAIPPKRVPAWPAYEVPVVTVPQTLMNIHPQILAVFSA</sequence>
<reference evidence="1 2" key="1">
    <citation type="journal article" date="2013" name="Mar. Genomics">
        <title>Expression of sulfatases in Rhodopirellula baltica and the diversity of sulfatases in the genus Rhodopirellula.</title>
        <authorList>
            <person name="Wegner C.E."/>
            <person name="Richter-Heitmann T."/>
            <person name="Klindworth A."/>
            <person name="Klockow C."/>
            <person name="Richter M."/>
            <person name="Achstetter T."/>
            <person name="Glockner F.O."/>
            <person name="Harder J."/>
        </authorList>
    </citation>
    <scope>NUCLEOTIDE SEQUENCE [LARGE SCALE GENOMIC DNA]</scope>
    <source>
        <strain evidence="1 2">SM1</strain>
    </source>
</reference>
<name>M5RR60_9BACT</name>
<proteinExistence type="predicted"/>